<gene>
    <name evidence="1" type="ORF">CSOJ01_08702</name>
</gene>
<name>A0A8H6J5P3_9PEZI</name>
<evidence type="ECO:0000313" key="2">
    <source>
        <dbReference type="Proteomes" id="UP000652219"/>
    </source>
</evidence>
<evidence type="ECO:0000313" key="1">
    <source>
        <dbReference type="EMBL" id="KAF6806636.1"/>
    </source>
</evidence>
<comment type="caution">
    <text evidence="1">The sequence shown here is derived from an EMBL/GenBank/DDBJ whole genome shotgun (WGS) entry which is preliminary data.</text>
</comment>
<dbReference type="AlphaFoldDB" id="A0A8H6J5P3"/>
<organism evidence="1 2">
    <name type="scientific">Colletotrichum sojae</name>
    <dbReference type="NCBI Taxonomy" id="2175907"/>
    <lineage>
        <taxon>Eukaryota</taxon>
        <taxon>Fungi</taxon>
        <taxon>Dikarya</taxon>
        <taxon>Ascomycota</taxon>
        <taxon>Pezizomycotina</taxon>
        <taxon>Sordariomycetes</taxon>
        <taxon>Hypocreomycetidae</taxon>
        <taxon>Glomerellales</taxon>
        <taxon>Glomerellaceae</taxon>
        <taxon>Colletotrichum</taxon>
        <taxon>Colletotrichum orchidearum species complex</taxon>
    </lineage>
</organism>
<proteinExistence type="predicted"/>
<protein>
    <submittedName>
        <fullName evidence="1">Uncharacterized protein</fullName>
    </submittedName>
</protein>
<dbReference type="EMBL" id="WIGN01000154">
    <property type="protein sequence ID" value="KAF6806636.1"/>
    <property type="molecule type" value="Genomic_DNA"/>
</dbReference>
<sequence length="154" mass="16367">MGKPIANGIGEGIPGTAPCIARMEEGVVPIASAAYMSPATRKGRRPFTSDSLILSPVDPEDPFLIFRPGESSCLCAFFEEERVSVQWSPSKPGRHHRATIPSLLASPCLVAVVSTLHAGAATSSCIRGWHPTFCGSRGSPPRHAVVMSLPFQRS</sequence>
<keyword evidence="2" id="KW-1185">Reference proteome</keyword>
<reference evidence="1 2" key="1">
    <citation type="journal article" date="2020" name="Phytopathology">
        <title>Genome Sequence Resources of Colletotrichum truncatum, C. plurivorum, C. musicola, and C. sojae: Four Species Pathogenic to Soybean (Glycine max).</title>
        <authorList>
            <person name="Rogerio F."/>
            <person name="Boufleur T.R."/>
            <person name="Ciampi-Guillardi M."/>
            <person name="Sukno S.A."/>
            <person name="Thon M.R."/>
            <person name="Massola Junior N.S."/>
            <person name="Baroncelli R."/>
        </authorList>
    </citation>
    <scope>NUCLEOTIDE SEQUENCE [LARGE SCALE GENOMIC DNA]</scope>
    <source>
        <strain evidence="1 2">LFN0009</strain>
    </source>
</reference>
<accession>A0A8H6J5P3</accession>
<dbReference type="Proteomes" id="UP000652219">
    <property type="component" value="Unassembled WGS sequence"/>
</dbReference>